<dbReference type="Proteomes" id="UP001140206">
    <property type="component" value="Chromosome 4"/>
</dbReference>
<dbReference type="PANTHER" id="PTHR33413:SF1">
    <property type="entry name" value="EXPRESSED PROTEIN"/>
    <property type="match status" value="1"/>
</dbReference>
<proteinExistence type="predicted"/>
<evidence type="ECO:0000313" key="2">
    <source>
        <dbReference type="Proteomes" id="UP001140206"/>
    </source>
</evidence>
<comment type="caution">
    <text evidence="1">The sequence shown here is derived from an EMBL/GenBank/DDBJ whole genome shotgun (WGS) entry which is preliminary data.</text>
</comment>
<protein>
    <submittedName>
        <fullName evidence="1">D-ribose-binding periplasmic protein</fullName>
    </submittedName>
</protein>
<dbReference type="AlphaFoldDB" id="A0AAV8D5W9"/>
<name>A0AAV8D5W9_9POAL</name>
<organism evidence="1 2">
    <name type="scientific">Rhynchospora pubera</name>
    <dbReference type="NCBI Taxonomy" id="906938"/>
    <lineage>
        <taxon>Eukaryota</taxon>
        <taxon>Viridiplantae</taxon>
        <taxon>Streptophyta</taxon>
        <taxon>Embryophyta</taxon>
        <taxon>Tracheophyta</taxon>
        <taxon>Spermatophyta</taxon>
        <taxon>Magnoliopsida</taxon>
        <taxon>Liliopsida</taxon>
        <taxon>Poales</taxon>
        <taxon>Cyperaceae</taxon>
        <taxon>Cyperoideae</taxon>
        <taxon>Rhynchosporeae</taxon>
        <taxon>Rhynchospora</taxon>
    </lineage>
</organism>
<dbReference type="EMBL" id="JAMFTS010000004">
    <property type="protein sequence ID" value="KAJ4762876.1"/>
    <property type="molecule type" value="Genomic_DNA"/>
</dbReference>
<keyword evidence="2" id="KW-1185">Reference proteome</keyword>
<gene>
    <name evidence="1" type="ORF">LUZ62_073251</name>
</gene>
<reference evidence="1" key="1">
    <citation type="submission" date="2022-08" db="EMBL/GenBank/DDBJ databases">
        <authorList>
            <person name="Marques A."/>
        </authorList>
    </citation>
    <scope>NUCLEOTIDE SEQUENCE</scope>
    <source>
        <strain evidence="1">RhyPub2mFocal</strain>
        <tissue evidence="1">Leaves</tissue>
    </source>
</reference>
<dbReference type="Pfam" id="PF14009">
    <property type="entry name" value="PADRE"/>
    <property type="match status" value="1"/>
</dbReference>
<sequence length="195" mass="21904">MGNCHVAATAIAEIQYPEGKIERIYGSVSASHVMATNPGHYVAVVLTSPHATKFESNNVINNKAEKYLKLLSPEDTLLLGNVYRLVTFEEVLRVFRSKRSVKLSCLLVKHEKPCNTPCSTEMDGVRVFKETKSETGELISKTEKGMDEDGFRKVEMCRTQWKPALQCIKEEPGFDKKHQLYTEGAFVCVVRSCIT</sequence>
<dbReference type="InterPro" id="IPR025322">
    <property type="entry name" value="PADRE_dom"/>
</dbReference>
<dbReference type="PANTHER" id="PTHR33413">
    <property type="entry name" value="EXPRESSED PROTEIN"/>
    <property type="match status" value="1"/>
</dbReference>
<evidence type="ECO:0000313" key="1">
    <source>
        <dbReference type="EMBL" id="KAJ4762876.1"/>
    </source>
</evidence>
<accession>A0AAV8D5W9</accession>